<evidence type="ECO:0000256" key="1">
    <source>
        <dbReference type="SAM" id="MobiDB-lite"/>
    </source>
</evidence>
<proteinExistence type="predicted"/>
<dbReference type="InterPro" id="IPR025711">
    <property type="entry name" value="PepSY"/>
</dbReference>
<dbReference type="RefSeq" id="WP_099478198.1">
    <property type="nucleotide sequence ID" value="NZ_CP016809.1"/>
</dbReference>
<reference evidence="4" key="1">
    <citation type="submission" date="2016-08" db="EMBL/GenBank/DDBJ databases">
        <title>Complete Genome Seqeunce of Paenibacillus sp. nov. IHBB 9852 from high altitute lake of Indian trans-Himalayas.</title>
        <authorList>
            <person name="Kiran S."/>
            <person name="Swarnkar M.K."/>
            <person name="Rana A."/>
            <person name="Tewari R."/>
            <person name="Gulati A."/>
        </authorList>
    </citation>
    <scope>NUCLEOTIDE SEQUENCE [LARGE SCALE GENOMIC DNA]</scope>
    <source>
        <strain evidence="4">IHBB 9852</strain>
    </source>
</reference>
<feature type="compositionally biased region" description="Acidic residues" evidence="1">
    <location>
        <begin position="198"/>
        <end position="213"/>
    </location>
</feature>
<keyword evidence="2" id="KW-0732">Signal</keyword>
<sequence>MGTNKTRKRILWAGALSVAIAASGVYGYNAVQAAGSNGSASTGAATAAQTGKQLISVEKAEQLALAVAKGTVKDIDLVHYKGRLAYKVYIQQSDRGTKLWIDAATGKSLGKRTFEYHDDYDRDDDYEDDRDRYPSGLIGAGKAAAAALKHAGGGTVTDVDLDEDDNRWIYDVEVKTSKGSMEVEVNALSGKIVKSEYDHDDDDQNDDHDDDHDDDRYDDDHDDDDDDRYDD</sequence>
<accession>A0A1B2E216</accession>
<dbReference type="Pfam" id="PF03413">
    <property type="entry name" value="PepSY"/>
    <property type="match status" value="2"/>
</dbReference>
<feature type="domain" description="PepSY" evidence="3">
    <location>
        <begin position="55"/>
        <end position="110"/>
    </location>
</feature>
<dbReference type="AlphaFoldDB" id="A0A1B2E216"/>
<feature type="domain" description="PepSY" evidence="3">
    <location>
        <begin position="141"/>
        <end position="196"/>
    </location>
</feature>
<feature type="compositionally biased region" description="Acidic residues" evidence="1">
    <location>
        <begin position="220"/>
        <end position="231"/>
    </location>
</feature>
<evidence type="ECO:0000256" key="2">
    <source>
        <dbReference type="SAM" id="SignalP"/>
    </source>
</evidence>
<evidence type="ECO:0000259" key="3">
    <source>
        <dbReference type="Pfam" id="PF03413"/>
    </source>
</evidence>
<protein>
    <submittedName>
        <fullName evidence="4">Peptidase M4</fullName>
    </submittedName>
</protein>
<feature type="chain" id="PRO_5039318298" evidence="2">
    <location>
        <begin position="28"/>
        <end position="231"/>
    </location>
</feature>
<feature type="signal peptide" evidence="2">
    <location>
        <begin position="1"/>
        <end position="27"/>
    </location>
</feature>
<dbReference type="KEGG" id="pib:BBD41_16060"/>
<gene>
    <name evidence="4" type="ORF">BBD41_16060</name>
</gene>
<name>A0A1B2E216_9BACL</name>
<feature type="region of interest" description="Disordered" evidence="1">
    <location>
        <begin position="192"/>
        <end position="231"/>
    </location>
</feature>
<organism evidence="4">
    <name type="scientific">Paenibacillus ihbetae</name>
    <dbReference type="NCBI Taxonomy" id="1870820"/>
    <lineage>
        <taxon>Bacteria</taxon>
        <taxon>Bacillati</taxon>
        <taxon>Bacillota</taxon>
        <taxon>Bacilli</taxon>
        <taxon>Bacillales</taxon>
        <taxon>Paenibacillaceae</taxon>
        <taxon>Paenibacillus</taxon>
    </lineage>
</organism>
<dbReference type="Gene3D" id="3.10.450.40">
    <property type="match status" value="2"/>
</dbReference>
<dbReference type="EMBL" id="CP016809">
    <property type="protein sequence ID" value="ANY73971.1"/>
    <property type="molecule type" value="Genomic_DNA"/>
</dbReference>
<evidence type="ECO:0000313" key="4">
    <source>
        <dbReference type="EMBL" id="ANY73971.1"/>
    </source>
</evidence>